<name>A0A4V1K270_9FIRM</name>
<dbReference type="OrthoDB" id="8617320at2"/>
<reference evidence="3" key="1">
    <citation type="submission" date="2018-11" db="EMBL/GenBank/DDBJ databases">
        <title>Genome sequencing of a novel mesophilic and cellulolytic organism within the genus Hungateiclostridium.</title>
        <authorList>
            <person name="Rettenmaier R."/>
            <person name="Liebl W."/>
            <person name="Zverlov V."/>
        </authorList>
    </citation>
    <scope>NUCLEOTIDE SEQUENCE [LARGE SCALE GENOMIC DNA]</scope>
    <source>
        <strain evidence="3">N2K1</strain>
    </source>
</reference>
<feature type="transmembrane region" description="Helical" evidence="1">
    <location>
        <begin position="410"/>
        <end position="429"/>
    </location>
</feature>
<sequence length="780" mass="88199">MLGLLYIAVAWISGYIILKQLLPSVFDFTKSLSLTGKQVKLPAWMVTIPSSFLVGTLLVTWTTYISAYLLRTSGKPMLFGNIVALILFSFIIVLYITKNQKEVATFFKSIIPGIKSSSFLKNNIIEIAYVLAFLGIWAFFMIGSFYIKDGVIKIGHSVVSDFSPHLAVIRSFSYGFNFPTEYPHFADGNIRYHFMFMFLAGNLEFLGLRLDWAFNLPAILSIVSFLMLLYSFTVLLLGEKIIGVITGVLFFFRSSFAFFTFITGKPSAMEALKGLKSMREHIGNTQHEEWGLYSQKVYVNQRHLPFALGIMMLVLIVVLPLFIKMMTSISELYKRRTQKSDENQENESFWKLYIKEFVGSKSAWVPKSIFTSVVIGILLGLTSFWNGAVVIAALSILFVMAIFSKHRLQYLIIALITVALAYLQTHFFVRSGGSVVSPSIYIGFLANTNGLQQDLSQYFAANGFVATLQHLFKLIPYVAGFYIELLGILPFIVAICLLPRNGKYKYHINLLFIAATQIIGYFFIKYKIENDDRIVNKGLFIGLTLFAMMLVIFASIAYTSYSNSKTPRGIRALILAFSAPIILASTVKLTLGIDINHKYVIIGSILINIFVAALIFFLFKAKKPLATFAAVFISIVITVTGFADVVSLYVLNSLSVDVRCDDPLLVKVKNETGKDEIFLTDDYHLHTILLAGRKIYCGWPYFTLYAGYDWDLRNEIRKRIFTASDEITLRELVNENDISYIVIDNGVRNSKGYAVNEELIRNTFDVFYDDGYDVVIYKTY</sequence>
<accession>A0A4V1K270</accession>
<dbReference type="Proteomes" id="UP000289166">
    <property type="component" value="Unassembled WGS sequence"/>
</dbReference>
<keyword evidence="1" id="KW-0812">Transmembrane</keyword>
<feature type="transmembrane region" description="Helical" evidence="1">
    <location>
        <begin position="214"/>
        <end position="235"/>
    </location>
</feature>
<evidence type="ECO:0000313" key="2">
    <source>
        <dbReference type="EMBL" id="RXE59259.1"/>
    </source>
</evidence>
<comment type="caution">
    <text evidence="2">The sequence shown here is derived from an EMBL/GenBank/DDBJ whole genome shotgun (WGS) entry which is preliminary data.</text>
</comment>
<feature type="transmembrane region" description="Helical" evidence="1">
    <location>
        <begin position="304"/>
        <end position="323"/>
    </location>
</feature>
<feature type="transmembrane region" description="Helical" evidence="1">
    <location>
        <begin position="43"/>
        <end position="65"/>
    </location>
</feature>
<feature type="transmembrane region" description="Helical" evidence="1">
    <location>
        <begin position="6"/>
        <end position="22"/>
    </location>
</feature>
<feature type="transmembrane region" description="Helical" evidence="1">
    <location>
        <begin position="77"/>
        <end position="96"/>
    </location>
</feature>
<feature type="transmembrane region" description="Helical" evidence="1">
    <location>
        <begin position="127"/>
        <end position="147"/>
    </location>
</feature>
<organism evidence="2 3">
    <name type="scientific">Acetivibrio mesophilus</name>
    <dbReference type="NCBI Taxonomy" id="2487273"/>
    <lineage>
        <taxon>Bacteria</taxon>
        <taxon>Bacillati</taxon>
        <taxon>Bacillota</taxon>
        <taxon>Clostridia</taxon>
        <taxon>Eubacteriales</taxon>
        <taxon>Oscillospiraceae</taxon>
        <taxon>Acetivibrio</taxon>
    </lineage>
</organism>
<gene>
    <name evidence="2" type="ORF">EFD62_07760</name>
</gene>
<feature type="transmembrane region" description="Helical" evidence="1">
    <location>
        <begin position="599"/>
        <end position="619"/>
    </location>
</feature>
<evidence type="ECO:0000256" key="1">
    <source>
        <dbReference type="SAM" id="Phobius"/>
    </source>
</evidence>
<feature type="transmembrane region" description="Helical" evidence="1">
    <location>
        <begin position="510"/>
        <end position="528"/>
    </location>
</feature>
<keyword evidence="1" id="KW-0472">Membrane</keyword>
<keyword evidence="3" id="KW-1185">Reference proteome</keyword>
<feature type="transmembrane region" description="Helical" evidence="1">
    <location>
        <begin position="626"/>
        <end position="651"/>
    </location>
</feature>
<dbReference type="AlphaFoldDB" id="A0A4V1K270"/>
<evidence type="ECO:0000313" key="3">
    <source>
        <dbReference type="Proteomes" id="UP000289166"/>
    </source>
</evidence>
<feature type="transmembrane region" description="Helical" evidence="1">
    <location>
        <begin position="370"/>
        <end position="403"/>
    </location>
</feature>
<feature type="transmembrane region" description="Helical" evidence="1">
    <location>
        <begin position="573"/>
        <end position="593"/>
    </location>
</feature>
<feature type="transmembrane region" description="Helical" evidence="1">
    <location>
        <begin position="241"/>
        <end position="263"/>
    </location>
</feature>
<proteinExistence type="predicted"/>
<keyword evidence="1" id="KW-1133">Transmembrane helix</keyword>
<dbReference type="EMBL" id="RLII01000007">
    <property type="protein sequence ID" value="RXE59259.1"/>
    <property type="molecule type" value="Genomic_DNA"/>
</dbReference>
<feature type="transmembrane region" description="Helical" evidence="1">
    <location>
        <begin position="474"/>
        <end position="498"/>
    </location>
</feature>
<dbReference type="RefSeq" id="WP_069195241.1">
    <property type="nucleotide sequence ID" value="NZ_RLII01000007.1"/>
</dbReference>
<feature type="transmembrane region" description="Helical" evidence="1">
    <location>
        <begin position="540"/>
        <end position="561"/>
    </location>
</feature>
<protein>
    <submittedName>
        <fullName evidence="2">Uncharacterized protein</fullName>
    </submittedName>
</protein>